<reference evidence="2" key="1">
    <citation type="submission" date="2022-08" db="EMBL/GenBank/DDBJ databases">
        <title>Novel Bdellovibrio Species Isolated from Svalbard: Designation Bdellovibrio svalbardensis.</title>
        <authorList>
            <person name="Mitchell R.J."/>
            <person name="Choi S.Y."/>
        </authorList>
    </citation>
    <scope>NUCLEOTIDE SEQUENCE</scope>
    <source>
        <strain evidence="2">PAP01</strain>
    </source>
</reference>
<accession>A0ABT6DK84</accession>
<dbReference type="RefSeq" id="WP_277577733.1">
    <property type="nucleotide sequence ID" value="NZ_JANRMI010000002.1"/>
</dbReference>
<keyword evidence="1" id="KW-0732">Signal</keyword>
<evidence type="ECO:0008006" key="4">
    <source>
        <dbReference type="Google" id="ProtNLM"/>
    </source>
</evidence>
<feature type="signal peptide" evidence="1">
    <location>
        <begin position="1"/>
        <end position="21"/>
    </location>
</feature>
<sequence>MKILLVALGLFLGSIGSSAFAGDCVSQKEMAEIASNFSQFKKLSGKEYCYDGSQTSNLIATIMYMRKTAFAQDMKPSSDELFSGRFAQSWYNYFIGRINDLNVQSSCPKGVGAYVYGFGNTMYVCPMMLTDSFSSLDRASVFMHEARHIDGYPHITCSRGARKNLQGACDSRISDGGSYAVTVETYAQLAKYATDLHPALRAYAMASAVTYADEAFETPTRVNRQENLLLMAESRDLYLMDIGNAFRMKSQGQTPALGHIVPRAQHMILFPDDKSQTARYLFTKNAGEISQAAGDAVVEYNSKSPEERSRLVDLHIAAQWNAKIYTDRVTLACDPRSPSTSDLSFNGATPVGILYINGYTRTADINYVMTSTGTVYEFGCQNGRALLRPSSVKMDQKYKRIHKVGNTMMALTQDGYLYQINGSQASPVKTDIDGQIHEIAPRQSYQFLDGMN</sequence>
<evidence type="ECO:0000256" key="1">
    <source>
        <dbReference type="SAM" id="SignalP"/>
    </source>
</evidence>
<proteinExistence type="predicted"/>
<organism evidence="2 3">
    <name type="scientific">Bdellovibrio svalbardensis</name>
    <dbReference type="NCBI Taxonomy" id="2972972"/>
    <lineage>
        <taxon>Bacteria</taxon>
        <taxon>Pseudomonadati</taxon>
        <taxon>Bdellovibrionota</taxon>
        <taxon>Bdellovibrionia</taxon>
        <taxon>Bdellovibrionales</taxon>
        <taxon>Pseudobdellovibrionaceae</taxon>
        <taxon>Bdellovibrio</taxon>
    </lineage>
</organism>
<name>A0ABT6DK84_9BACT</name>
<evidence type="ECO:0000313" key="2">
    <source>
        <dbReference type="EMBL" id="MDG0816256.1"/>
    </source>
</evidence>
<feature type="chain" id="PRO_5047098662" description="Lysine-specific metallo-endopeptidase domain-containing protein" evidence="1">
    <location>
        <begin position="22"/>
        <end position="452"/>
    </location>
</feature>
<dbReference type="EMBL" id="JANRMI010000002">
    <property type="protein sequence ID" value="MDG0816256.1"/>
    <property type="molecule type" value="Genomic_DNA"/>
</dbReference>
<dbReference type="Proteomes" id="UP001152321">
    <property type="component" value="Unassembled WGS sequence"/>
</dbReference>
<gene>
    <name evidence="2" type="ORF">NWE73_07765</name>
</gene>
<evidence type="ECO:0000313" key="3">
    <source>
        <dbReference type="Proteomes" id="UP001152321"/>
    </source>
</evidence>
<protein>
    <recommendedName>
        <fullName evidence="4">Lysine-specific metallo-endopeptidase domain-containing protein</fullName>
    </recommendedName>
</protein>
<keyword evidence="3" id="KW-1185">Reference proteome</keyword>
<comment type="caution">
    <text evidence="2">The sequence shown here is derived from an EMBL/GenBank/DDBJ whole genome shotgun (WGS) entry which is preliminary data.</text>
</comment>